<evidence type="ECO:0000256" key="5">
    <source>
        <dbReference type="SAM" id="SignalP"/>
    </source>
</evidence>
<name>A0ABT0YIF9_9BURK</name>
<dbReference type="PANTHER" id="PTHR42978:SF6">
    <property type="entry name" value="QUORUM-QUENCHING LACTONASE YTNP-RELATED"/>
    <property type="match status" value="1"/>
</dbReference>
<reference evidence="7" key="1">
    <citation type="submission" date="2022-05" db="EMBL/GenBank/DDBJ databases">
        <title>Schlegelella sp. nov., isolated from mangrove soil.</title>
        <authorList>
            <person name="Liu Y."/>
            <person name="Ge X."/>
            <person name="Liu W."/>
        </authorList>
    </citation>
    <scope>NUCLEOTIDE SEQUENCE</scope>
    <source>
        <strain evidence="7">S2-27</strain>
    </source>
</reference>
<keyword evidence="3" id="KW-0378">Hydrolase</keyword>
<evidence type="ECO:0000256" key="2">
    <source>
        <dbReference type="ARBA" id="ARBA00022723"/>
    </source>
</evidence>
<accession>A0ABT0YIF9</accession>
<keyword evidence="2" id="KW-0479">Metal-binding</keyword>
<evidence type="ECO:0000256" key="4">
    <source>
        <dbReference type="ARBA" id="ARBA00022833"/>
    </source>
</evidence>
<evidence type="ECO:0000259" key="6">
    <source>
        <dbReference type="SMART" id="SM00849"/>
    </source>
</evidence>
<feature type="signal peptide" evidence="5">
    <location>
        <begin position="1"/>
        <end position="30"/>
    </location>
</feature>
<dbReference type="SUPFAM" id="SSF56281">
    <property type="entry name" value="Metallo-hydrolase/oxidoreductase"/>
    <property type="match status" value="1"/>
</dbReference>
<evidence type="ECO:0000256" key="1">
    <source>
        <dbReference type="ARBA" id="ARBA00007749"/>
    </source>
</evidence>
<gene>
    <name evidence="7" type="ORF">M8A51_03000</name>
</gene>
<sequence length="332" mass="35650">MFMLSRNARRLVVHAALLACAAAGGPVVSAAEPAAFEQVPGYYRQAIGELRVTALFDGVAFLPRAHMKDIAAKRAAGLLAWSYVPEQAAGIQTAVNAYLVRRGDSRILVDAGTADCFGPTLGRIGANLRSAGERPEDVDTVLLTHAHPDHLCGLVKPDGSAMYPNATVWLAAEDARYWLDPQVQAQAPQGLRPMFDMARRAVAPYEAAGRLKRFAAGDALPSGVRALDTGGHTPGHTSWVIEGGDGQQLLVWGDVVHFHAVQFVQPEVSYEYDTDRRRAVASRRAMLALAERSGAWVAGAHLPFPGMGHVRKEGGGYRWIPAEYSPVPGEAK</sequence>
<dbReference type="EMBL" id="JAMKFE010000002">
    <property type="protein sequence ID" value="MCM5678495.1"/>
    <property type="molecule type" value="Genomic_DNA"/>
</dbReference>
<protein>
    <submittedName>
        <fullName evidence="7">MBL fold metallo-hydrolase</fullName>
    </submittedName>
</protein>
<feature type="chain" id="PRO_5047410780" evidence="5">
    <location>
        <begin position="31"/>
        <end position="332"/>
    </location>
</feature>
<keyword evidence="8" id="KW-1185">Reference proteome</keyword>
<proteinExistence type="inferred from homology"/>
<dbReference type="InterPro" id="IPR001279">
    <property type="entry name" value="Metallo-B-lactamas"/>
</dbReference>
<keyword evidence="4" id="KW-0862">Zinc</keyword>
<keyword evidence="5" id="KW-0732">Signal</keyword>
<dbReference type="Pfam" id="PF00753">
    <property type="entry name" value="Lactamase_B"/>
    <property type="match status" value="1"/>
</dbReference>
<dbReference type="PANTHER" id="PTHR42978">
    <property type="entry name" value="QUORUM-QUENCHING LACTONASE YTNP-RELATED-RELATED"/>
    <property type="match status" value="1"/>
</dbReference>
<dbReference type="Gene3D" id="3.60.15.10">
    <property type="entry name" value="Ribonuclease Z/Hydroxyacylglutathione hydrolase-like"/>
    <property type="match status" value="1"/>
</dbReference>
<dbReference type="CDD" id="cd07720">
    <property type="entry name" value="OPHC2-like_MBL-fold"/>
    <property type="match status" value="1"/>
</dbReference>
<comment type="similarity">
    <text evidence="1">Belongs to the metallo-beta-lactamase superfamily.</text>
</comment>
<comment type="caution">
    <text evidence="7">The sequence shown here is derived from an EMBL/GenBank/DDBJ whole genome shotgun (WGS) entry which is preliminary data.</text>
</comment>
<dbReference type="InterPro" id="IPR036866">
    <property type="entry name" value="RibonucZ/Hydroxyglut_hydro"/>
</dbReference>
<evidence type="ECO:0000313" key="8">
    <source>
        <dbReference type="Proteomes" id="UP001165541"/>
    </source>
</evidence>
<evidence type="ECO:0000313" key="7">
    <source>
        <dbReference type="EMBL" id="MCM5678495.1"/>
    </source>
</evidence>
<dbReference type="Proteomes" id="UP001165541">
    <property type="component" value="Unassembled WGS sequence"/>
</dbReference>
<evidence type="ECO:0000256" key="3">
    <source>
        <dbReference type="ARBA" id="ARBA00022801"/>
    </source>
</evidence>
<dbReference type="SMART" id="SM00849">
    <property type="entry name" value="Lactamase_B"/>
    <property type="match status" value="1"/>
</dbReference>
<dbReference type="InterPro" id="IPR051013">
    <property type="entry name" value="MBL_superfamily_lactonases"/>
</dbReference>
<organism evidence="7 8">
    <name type="scientific">Caldimonas mangrovi</name>
    <dbReference type="NCBI Taxonomy" id="2944811"/>
    <lineage>
        <taxon>Bacteria</taxon>
        <taxon>Pseudomonadati</taxon>
        <taxon>Pseudomonadota</taxon>
        <taxon>Betaproteobacteria</taxon>
        <taxon>Burkholderiales</taxon>
        <taxon>Sphaerotilaceae</taxon>
        <taxon>Caldimonas</taxon>
    </lineage>
</organism>
<dbReference type="RefSeq" id="WP_251776645.1">
    <property type="nucleotide sequence ID" value="NZ_JAMKFE010000002.1"/>
</dbReference>
<feature type="domain" description="Metallo-beta-lactamase" evidence="6">
    <location>
        <begin position="94"/>
        <end position="301"/>
    </location>
</feature>